<reference evidence="1 2" key="1">
    <citation type="submission" date="2018-08" db="EMBL/GenBank/DDBJ databases">
        <title>Genomic investigation of the strawberry pathogen Phytophthora fragariae indicates pathogenicity is determined by transcriptional variation in three key races.</title>
        <authorList>
            <person name="Adams T.M."/>
            <person name="Armitage A.D."/>
            <person name="Sobczyk M.K."/>
            <person name="Bates H.J."/>
            <person name="Dunwell J.M."/>
            <person name="Nellist C.F."/>
            <person name="Harrison R.J."/>
        </authorList>
    </citation>
    <scope>NUCLEOTIDE SEQUENCE [LARGE SCALE GENOMIC DNA]</scope>
    <source>
        <strain evidence="1 2">BC-1</strain>
    </source>
</reference>
<sequence>GLEARAAVLRQEVGIPDPKNVAATEQKVEENWKMKEIQLVAHTAFAEFSSLQYMYMYQGPCRAPLMH</sequence>
<dbReference type="Proteomes" id="UP000440367">
    <property type="component" value="Unassembled WGS sequence"/>
</dbReference>
<evidence type="ECO:0000313" key="2">
    <source>
        <dbReference type="Proteomes" id="UP000440367"/>
    </source>
</evidence>
<dbReference type="EMBL" id="QXGD01002096">
    <property type="protein sequence ID" value="KAE9193726.1"/>
    <property type="molecule type" value="Genomic_DNA"/>
</dbReference>
<dbReference type="AlphaFoldDB" id="A0A6A3X2A0"/>
<gene>
    <name evidence="1" type="ORF">PF002_g23812</name>
</gene>
<protein>
    <submittedName>
        <fullName evidence="1">Uncharacterized protein</fullName>
    </submittedName>
</protein>
<name>A0A6A3X2A0_9STRA</name>
<comment type="caution">
    <text evidence="1">The sequence shown here is derived from an EMBL/GenBank/DDBJ whole genome shotgun (WGS) entry which is preliminary data.</text>
</comment>
<accession>A0A6A3X2A0</accession>
<proteinExistence type="predicted"/>
<evidence type="ECO:0000313" key="1">
    <source>
        <dbReference type="EMBL" id="KAE9193726.1"/>
    </source>
</evidence>
<organism evidence="1 2">
    <name type="scientific">Phytophthora fragariae</name>
    <dbReference type="NCBI Taxonomy" id="53985"/>
    <lineage>
        <taxon>Eukaryota</taxon>
        <taxon>Sar</taxon>
        <taxon>Stramenopiles</taxon>
        <taxon>Oomycota</taxon>
        <taxon>Peronosporomycetes</taxon>
        <taxon>Peronosporales</taxon>
        <taxon>Peronosporaceae</taxon>
        <taxon>Phytophthora</taxon>
    </lineage>
</organism>
<feature type="non-terminal residue" evidence="1">
    <location>
        <position position="1"/>
    </location>
</feature>